<evidence type="ECO:0000313" key="1">
    <source>
        <dbReference type="EMBL" id="KAJ0045127.1"/>
    </source>
</evidence>
<dbReference type="Proteomes" id="UP001163603">
    <property type="component" value="Chromosome 3"/>
</dbReference>
<dbReference type="EMBL" id="CM047738">
    <property type="protein sequence ID" value="KAJ0045127.1"/>
    <property type="molecule type" value="Genomic_DNA"/>
</dbReference>
<gene>
    <name evidence="1" type="ORF">Pint_05937</name>
</gene>
<comment type="caution">
    <text evidence="1">The sequence shown here is derived from an EMBL/GenBank/DDBJ whole genome shotgun (WGS) entry which is preliminary data.</text>
</comment>
<organism evidence="1 2">
    <name type="scientific">Pistacia integerrima</name>
    <dbReference type="NCBI Taxonomy" id="434235"/>
    <lineage>
        <taxon>Eukaryota</taxon>
        <taxon>Viridiplantae</taxon>
        <taxon>Streptophyta</taxon>
        <taxon>Embryophyta</taxon>
        <taxon>Tracheophyta</taxon>
        <taxon>Spermatophyta</taxon>
        <taxon>Magnoliopsida</taxon>
        <taxon>eudicotyledons</taxon>
        <taxon>Gunneridae</taxon>
        <taxon>Pentapetalae</taxon>
        <taxon>rosids</taxon>
        <taxon>malvids</taxon>
        <taxon>Sapindales</taxon>
        <taxon>Anacardiaceae</taxon>
        <taxon>Pistacia</taxon>
    </lineage>
</organism>
<protein>
    <submittedName>
        <fullName evidence="1">Uncharacterized protein</fullName>
    </submittedName>
</protein>
<accession>A0ACC0Z2K1</accession>
<sequence>MSTDLERILDFPRIRLSPIKQFSSSNTTEEKDNVFNRDEECRTPTSEQHKIPSMLCCPPAPRKPKTRNVSCKRKLVELEFFEIKNCEEVETFLKSSFEVQDIRSSSMKRSCYDTNDIITSCK</sequence>
<name>A0ACC0Z2K1_9ROSI</name>
<evidence type="ECO:0000313" key="2">
    <source>
        <dbReference type="Proteomes" id="UP001163603"/>
    </source>
</evidence>
<reference evidence="2" key="1">
    <citation type="journal article" date="2023" name="G3 (Bethesda)">
        <title>Genome assembly and association tests identify interacting loci associated with vigor, precocity, and sex in interspecific pistachio rootstocks.</title>
        <authorList>
            <person name="Palmer W."/>
            <person name="Jacygrad E."/>
            <person name="Sagayaradj S."/>
            <person name="Cavanaugh K."/>
            <person name="Han R."/>
            <person name="Bertier L."/>
            <person name="Beede B."/>
            <person name="Kafkas S."/>
            <person name="Golino D."/>
            <person name="Preece J."/>
            <person name="Michelmore R."/>
        </authorList>
    </citation>
    <scope>NUCLEOTIDE SEQUENCE [LARGE SCALE GENOMIC DNA]</scope>
</reference>
<keyword evidence="2" id="KW-1185">Reference proteome</keyword>
<proteinExistence type="predicted"/>